<evidence type="ECO:0000256" key="5">
    <source>
        <dbReference type="ARBA" id="ARBA00023004"/>
    </source>
</evidence>
<keyword evidence="8" id="KW-0560">Oxidoreductase</keyword>
<comment type="cofactor">
    <cofactor evidence="1 7">
        <name>heme</name>
        <dbReference type="ChEBI" id="CHEBI:30413"/>
    </cofactor>
</comment>
<dbReference type="AlphaFoldDB" id="A0A9X0DPS9"/>
<dbReference type="InterPro" id="IPR050529">
    <property type="entry name" value="CYP450_sterol_14alpha_dmase"/>
</dbReference>
<dbReference type="CDD" id="cd11040">
    <property type="entry name" value="CYP7_CYP8-like"/>
    <property type="match status" value="1"/>
</dbReference>
<evidence type="ECO:0000313" key="9">
    <source>
        <dbReference type="EMBL" id="KAJ8068358.1"/>
    </source>
</evidence>
<proteinExistence type="inferred from homology"/>
<dbReference type="OrthoDB" id="3366823at2759"/>
<reference evidence="9" key="1">
    <citation type="submission" date="2022-11" db="EMBL/GenBank/DDBJ databases">
        <title>Genome Resource of Sclerotinia nivalis Strain SnTB1, a Plant Pathogen Isolated from American Ginseng.</title>
        <authorList>
            <person name="Fan S."/>
        </authorList>
    </citation>
    <scope>NUCLEOTIDE SEQUENCE</scope>
    <source>
        <strain evidence="9">SnTB1</strain>
    </source>
</reference>
<organism evidence="9 10">
    <name type="scientific">Sclerotinia nivalis</name>
    <dbReference type="NCBI Taxonomy" id="352851"/>
    <lineage>
        <taxon>Eukaryota</taxon>
        <taxon>Fungi</taxon>
        <taxon>Dikarya</taxon>
        <taxon>Ascomycota</taxon>
        <taxon>Pezizomycotina</taxon>
        <taxon>Leotiomycetes</taxon>
        <taxon>Helotiales</taxon>
        <taxon>Sclerotiniaceae</taxon>
        <taxon>Sclerotinia</taxon>
    </lineage>
</organism>
<keyword evidence="3 7" id="KW-0349">Heme</keyword>
<evidence type="ECO:0000256" key="3">
    <source>
        <dbReference type="ARBA" id="ARBA00022617"/>
    </source>
</evidence>
<comment type="similarity">
    <text evidence="2 8">Belongs to the cytochrome P450 family.</text>
</comment>
<keyword evidence="6" id="KW-0843">Virulence</keyword>
<dbReference type="Gene3D" id="1.10.630.10">
    <property type="entry name" value="Cytochrome P450"/>
    <property type="match status" value="1"/>
</dbReference>
<dbReference type="InterPro" id="IPR036396">
    <property type="entry name" value="Cyt_P450_sf"/>
</dbReference>
<sequence length="270" mass="30170">MYEIPGFMGRDMVDAKTEFIDTLCKYFKTPKEERSDVLYFVTAMEDELRAAGLSDSESAGIHMLHLWAITANVYKATFWTIAYLVHQRELLDHIRAEVAPAVDVAGETVDLKYLAEKCPRLEALFNEVLRVNSAGALAREVIAPTLFDGKMLAKSTKLMIPYRQLHLDGDVWGPTAHSFDPERFLKDKSLARNQSFRPFGGGYTLCPGRFLARKSVYTIVALLFSRYDVALDSDVANQKFPPLDDTTAGLGTMAPMPGVDVKLVIKPINN</sequence>
<name>A0A9X0DPS9_9HELO</name>
<dbReference type="PANTHER" id="PTHR24304:SF2">
    <property type="entry name" value="24-HYDROXYCHOLESTEROL 7-ALPHA-HYDROXYLASE"/>
    <property type="match status" value="1"/>
</dbReference>
<evidence type="ECO:0000256" key="7">
    <source>
        <dbReference type="PIRSR" id="PIRSR602403-1"/>
    </source>
</evidence>
<keyword evidence="5 7" id="KW-0408">Iron</keyword>
<keyword evidence="8" id="KW-0503">Monooxygenase</keyword>
<dbReference type="EMBL" id="JAPEIS010000003">
    <property type="protein sequence ID" value="KAJ8068358.1"/>
    <property type="molecule type" value="Genomic_DNA"/>
</dbReference>
<evidence type="ECO:0000256" key="2">
    <source>
        <dbReference type="ARBA" id="ARBA00010617"/>
    </source>
</evidence>
<gene>
    <name evidence="9" type="ORF">OCU04_003920</name>
</gene>
<keyword evidence="4 7" id="KW-0479">Metal-binding</keyword>
<evidence type="ECO:0000256" key="1">
    <source>
        <dbReference type="ARBA" id="ARBA00001971"/>
    </source>
</evidence>
<accession>A0A9X0DPS9</accession>
<dbReference type="InterPro" id="IPR017972">
    <property type="entry name" value="Cyt_P450_CS"/>
</dbReference>
<evidence type="ECO:0000256" key="4">
    <source>
        <dbReference type="ARBA" id="ARBA00022723"/>
    </source>
</evidence>
<dbReference type="InterPro" id="IPR001128">
    <property type="entry name" value="Cyt_P450"/>
</dbReference>
<feature type="binding site" description="axial binding residue" evidence="7">
    <location>
        <position position="206"/>
    </location>
    <ligand>
        <name>heme</name>
        <dbReference type="ChEBI" id="CHEBI:30413"/>
    </ligand>
    <ligandPart>
        <name>Fe</name>
        <dbReference type="ChEBI" id="CHEBI:18248"/>
    </ligandPart>
</feature>
<dbReference type="Pfam" id="PF00067">
    <property type="entry name" value="p450"/>
    <property type="match status" value="1"/>
</dbReference>
<evidence type="ECO:0008006" key="11">
    <source>
        <dbReference type="Google" id="ProtNLM"/>
    </source>
</evidence>
<dbReference type="PANTHER" id="PTHR24304">
    <property type="entry name" value="CYTOCHROME P450 FAMILY 7"/>
    <property type="match status" value="1"/>
</dbReference>
<dbReference type="GO" id="GO:0016705">
    <property type="term" value="F:oxidoreductase activity, acting on paired donors, with incorporation or reduction of molecular oxygen"/>
    <property type="evidence" value="ECO:0007669"/>
    <property type="project" value="InterPro"/>
</dbReference>
<dbReference type="GO" id="GO:0008395">
    <property type="term" value="F:steroid hydroxylase activity"/>
    <property type="evidence" value="ECO:0007669"/>
    <property type="project" value="TreeGrafter"/>
</dbReference>
<dbReference type="PROSITE" id="PS00086">
    <property type="entry name" value="CYTOCHROME_P450"/>
    <property type="match status" value="1"/>
</dbReference>
<keyword evidence="10" id="KW-1185">Reference proteome</keyword>
<dbReference type="GO" id="GO:0005506">
    <property type="term" value="F:iron ion binding"/>
    <property type="evidence" value="ECO:0007669"/>
    <property type="project" value="InterPro"/>
</dbReference>
<evidence type="ECO:0000256" key="8">
    <source>
        <dbReference type="RuleBase" id="RU000461"/>
    </source>
</evidence>
<dbReference type="PRINTS" id="PR00465">
    <property type="entry name" value="EP450IV"/>
</dbReference>
<dbReference type="SUPFAM" id="SSF48264">
    <property type="entry name" value="Cytochrome P450"/>
    <property type="match status" value="1"/>
</dbReference>
<dbReference type="InterPro" id="IPR002403">
    <property type="entry name" value="Cyt_P450_E_grp-IV"/>
</dbReference>
<dbReference type="GO" id="GO:0020037">
    <property type="term" value="F:heme binding"/>
    <property type="evidence" value="ECO:0007669"/>
    <property type="project" value="InterPro"/>
</dbReference>
<evidence type="ECO:0000256" key="6">
    <source>
        <dbReference type="ARBA" id="ARBA00023026"/>
    </source>
</evidence>
<evidence type="ECO:0000313" key="10">
    <source>
        <dbReference type="Proteomes" id="UP001152300"/>
    </source>
</evidence>
<dbReference type="Proteomes" id="UP001152300">
    <property type="component" value="Unassembled WGS sequence"/>
</dbReference>
<protein>
    <recommendedName>
        <fullName evidence="11">Cytochrome P450</fullName>
    </recommendedName>
</protein>
<comment type="caution">
    <text evidence="9">The sequence shown here is derived from an EMBL/GenBank/DDBJ whole genome shotgun (WGS) entry which is preliminary data.</text>
</comment>